<dbReference type="PANTHER" id="PTHR46401:SF8">
    <property type="entry name" value="BLL6006 PROTEIN"/>
    <property type="match status" value="1"/>
</dbReference>
<dbReference type="Pfam" id="PF00534">
    <property type="entry name" value="Glycos_transf_1"/>
    <property type="match status" value="1"/>
</dbReference>
<accession>A0ABT4VS64</accession>
<proteinExistence type="predicted"/>
<feature type="domain" description="Glycosyl transferase family 1" evidence="1">
    <location>
        <begin position="209"/>
        <end position="352"/>
    </location>
</feature>
<reference evidence="2" key="1">
    <citation type="submission" date="2022-11" db="EMBL/GenBank/DDBJ databases">
        <title>Hoeflea poritis sp. nov., isolated from scleractinian coral Porites lutea.</title>
        <authorList>
            <person name="Zhang G."/>
            <person name="Wei Q."/>
            <person name="Cai L."/>
        </authorList>
    </citation>
    <scope>NUCLEOTIDE SEQUENCE</scope>
    <source>
        <strain evidence="2">E7-10</strain>
    </source>
</reference>
<dbReference type="EMBL" id="JAPJZH010000013">
    <property type="protein sequence ID" value="MDA4847546.1"/>
    <property type="molecule type" value="Genomic_DNA"/>
</dbReference>
<name>A0ABT4VS64_9HYPH</name>
<sequence>MAQTQSISVGMLALDPGWIAGTLYIGAAARALQHANGGNDIRLKLIAPRGMDLSHFSQFIDAFDEVHRFDLPRALESRSWRRIKLRQLVGGIHLRKIIRNHVDVVFPIRRQLGFPVPTPAIGWIPDCQHARYPQFFSEKECRQRDAEFRNLAENCTQLLVSSHDARSDLLRIAGMKNDNVGVYRFRTFPEPDWFSADAADIARRYDLPEKFLYFPSQQWKHKNHVTLLRALKHVTDRNIGDIALVLTGRDSDYRHPDHGNRIKAFIDENGLRSRVHWLGVLQRQEQIQLMRQAAAIVRPSLFEGWSMLVEDCRAIGKEAFVSDIAVHREQAYRHAHYFNPDSADALADLIMKRWPVLKAGPDPVAEASAREDVTELCRENGNLLISIFEKAMASTTGRR</sequence>
<comment type="caution">
    <text evidence="2">The sequence shown here is derived from an EMBL/GenBank/DDBJ whole genome shotgun (WGS) entry which is preliminary data.</text>
</comment>
<dbReference type="SUPFAM" id="SSF53756">
    <property type="entry name" value="UDP-Glycosyltransferase/glycogen phosphorylase"/>
    <property type="match status" value="1"/>
</dbReference>
<dbReference type="RefSeq" id="WP_271091375.1">
    <property type="nucleotide sequence ID" value="NZ_JAPJZH010000013.1"/>
</dbReference>
<evidence type="ECO:0000313" key="3">
    <source>
        <dbReference type="Proteomes" id="UP001148313"/>
    </source>
</evidence>
<gene>
    <name evidence="2" type="ORF">OOZ53_19450</name>
</gene>
<evidence type="ECO:0000259" key="1">
    <source>
        <dbReference type="Pfam" id="PF00534"/>
    </source>
</evidence>
<evidence type="ECO:0000313" key="2">
    <source>
        <dbReference type="EMBL" id="MDA4847546.1"/>
    </source>
</evidence>
<dbReference type="PANTHER" id="PTHR46401">
    <property type="entry name" value="GLYCOSYLTRANSFERASE WBBK-RELATED"/>
    <property type="match status" value="1"/>
</dbReference>
<dbReference type="InterPro" id="IPR001296">
    <property type="entry name" value="Glyco_trans_1"/>
</dbReference>
<dbReference type="CDD" id="cd03809">
    <property type="entry name" value="GT4_MtfB-like"/>
    <property type="match status" value="1"/>
</dbReference>
<dbReference type="Gene3D" id="3.40.50.2000">
    <property type="entry name" value="Glycogen Phosphorylase B"/>
    <property type="match status" value="1"/>
</dbReference>
<keyword evidence="3" id="KW-1185">Reference proteome</keyword>
<protein>
    <submittedName>
        <fullName evidence="2">Glycosyltransferase family 1 protein</fullName>
    </submittedName>
</protein>
<dbReference type="Proteomes" id="UP001148313">
    <property type="component" value="Unassembled WGS sequence"/>
</dbReference>
<organism evidence="2 3">
    <name type="scientific">Hoeflea poritis</name>
    <dbReference type="NCBI Taxonomy" id="2993659"/>
    <lineage>
        <taxon>Bacteria</taxon>
        <taxon>Pseudomonadati</taxon>
        <taxon>Pseudomonadota</taxon>
        <taxon>Alphaproteobacteria</taxon>
        <taxon>Hyphomicrobiales</taxon>
        <taxon>Rhizobiaceae</taxon>
        <taxon>Hoeflea</taxon>
    </lineage>
</organism>